<protein>
    <submittedName>
        <fullName evidence="2">Uncharacterized protein</fullName>
    </submittedName>
</protein>
<keyword evidence="1" id="KW-1133">Transmembrane helix</keyword>
<evidence type="ECO:0000313" key="2">
    <source>
        <dbReference type="EMBL" id="TQF10030.1"/>
    </source>
</evidence>
<organism evidence="2 3">
    <name type="scientific">Myxococcus llanfairpwllgwyngyllgogerychwyrndrobwllllantysiliogogogochensis</name>
    <dbReference type="NCBI Taxonomy" id="2590453"/>
    <lineage>
        <taxon>Bacteria</taxon>
        <taxon>Pseudomonadati</taxon>
        <taxon>Myxococcota</taxon>
        <taxon>Myxococcia</taxon>
        <taxon>Myxococcales</taxon>
        <taxon>Cystobacterineae</taxon>
        <taxon>Myxococcaceae</taxon>
        <taxon>Myxococcus</taxon>
    </lineage>
</organism>
<feature type="transmembrane region" description="Helical" evidence="1">
    <location>
        <begin position="33"/>
        <end position="59"/>
    </location>
</feature>
<keyword evidence="1" id="KW-0472">Membrane</keyword>
<dbReference type="EMBL" id="VIFM01000288">
    <property type="protein sequence ID" value="TQF10030.1"/>
    <property type="molecule type" value="Genomic_DNA"/>
</dbReference>
<keyword evidence="3" id="KW-1185">Reference proteome</keyword>
<name>A0A540WLW3_9BACT</name>
<sequence length="87" mass="9069">MTLIEMLAVLSALAGAVVGAVFGWRIHPAVSLVGLFVGGGLGIYACQGLLMGAVTVGILMTEGPRGVIAFWKKPLPPRDRGRDEQPP</sequence>
<evidence type="ECO:0000256" key="1">
    <source>
        <dbReference type="SAM" id="Phobius"/>
    </source>
</evidence>
<dbReference type="RefSeq" id="WP_141648169.1">
    <property type="nucleotide sequence ID" value="NZ_VIFM01000288.1"/>
</dbReference>
<accession>A0A540WLW3</accession>
<evidence type="ECO:0000313" key="3">
    <source>
        <dbReference type="Proteomes" id="UP000315369"/>
    </source>
</evidence>
<proteinExistence type="predicted"/>
<keyword evidence="1" id="KW-0812">Transmembrane</keyword>
<dbReference type="Proteomes" id="UP000315369">
    <property type="component" value="Unassembled WGS sequence"/>
</dbReference>
<comment type="caution">
    <text evidence="2">The sequence shown here is derived from an EMBL/GenBank/DDBJ whole genome shotgun (WGS) entry which is preliminary data.</text>
</comment>
<dbReference type="AlphaFoldDB" id="A0A540WLW3"/>
<gene>
    <name evidence="2" type="ORF">FJV41_41565</name>
</gene>
<reference evidence="2 3" key="1">
    <citation type="submission" date="2019-06" db="EMBL/GenBank/DDBJ databases">
        <authorList>
            <person name="Livingstone P."/>
            <person name="Whitworth D."/>
        </authorList>
    </citation>
    <scope>NUCLEOTIDE SEQUENCE [LARGE SCALE GENOMIC DNA]</scope>
    <source>
        <strain evidence="2 3">AM401</strain>
    </source>
</reference>